<keyword evidence="2" id="KW-1185">Reference proteome</keyword>
<comment type="caution">
    <text evidence="1">The sequence shown here is derived from an EMBL/GenBank/DDBJ whole genome shotgun (WGS) entry which is preliminary data.</text>
</comment>
<protein>
    <submittedName>
        <fullName evidence="1">Uncharacterized protein</fullName>
    </submittedName>
</protein>
<reference evidence="1 2" key="1">
    <citation type="submission" date="2019-05" db="EMBL/GenBank/DDBJ databases">
        <title>Another draft genome of Portunus trituberculatus and its Hox gene families provides insights of decapod evolution.</title>
        <authorList>
            <person name="Jeong J.-H."/>
            <person name="Song I."/>
            <person name="Kim S."/>
            <person name="Choi T."/>
            <person name="Kim D."/>
            <person name="Ryu S."/>
            <person name="Kim W."/>
        </authorList>
    </citation>
    <scope>NUCLEOTIDE SEQUENCE [LARGE SCALE GENOMIC DNA]</scope>
    <source>
        <tissue evidence="1">Muscle</tissue>
    </source>
</reference>
<dbReference type="AlphaFoldDB" id="A0A5B7E7Z1"/>
<gene>
    <name evidence="1" type="ORF">E2C01_023120</name>
</gene>
<sequence length="60" mass="7201">MVSRMNMETRHGTEGVKRSPLPELLSYFKLFATKTHFYLEICVRLDHFIDNRKGLWRSED</sequence>
<proteinExistence type="predicted"/>
<name>A0A5B7E7Z1_PORTR</name>
<accession>A0A5B7E7Z1</accession>
<dbReference type="Proteomes" id="UP000324222">
    <property type="component" value="Unassembled WGS sequence"/>
</dbReference>
<evidence type="ECO:0000313" key="1">
    <source>
        <dbReference type="EMBL" id="MPC29868.1"/>
    </source>
</evidence>
<dbReference type="EMBL" id="VSRR010002151">
    <property type="protein sequence ID" value="MPC29868.1"/>
    <property type="molecule type" value="Genomic_DNA"/>
</dbReference>
<organism evidence="1 2">
    <name type="scientific">Portunus trituberculatus</name>
    <name type="common">Swimming crab</name>
    <name type="synonym">Neptunus trituberculatus</name>
    <dbReference type="NCBI Taxonomy" id="210409"/>
    <lineage>
        <taxon>Eukaryota</taxon>
        <taxon>Metazoa</taxon>
        <taxon>Ecdysozoa</taxon>
        <taxon>Arthropoda</taxon>
        <taxon>Crustacea</taxon>
        <taxon>Multicrustacea</taxon>
        <taxon>Malacostraca</taxon>
        <taxon>Eumalacostraca</taxon>
        <taxon>Eucarida</taxon>
        <taxon>Decapoda</taxon>
        <taxon>Pleocyemata</taxon>
        <taxon>Brachyura</taxon>
        <taxon>Eubrachyura</taxon>
        <taxon>Portunoidea</taxon>
        <taxon>Portunidae</taxon>
        <taxon>Portuninae</taxon>
        <taxon>Portunus</taxon>
    </lineage>
</organism>
<evidence type="ECO:0000313" key="2">
    <source>
        <dbReference type="Proteomes" id="UP000324222"/>
    </source>
</evidence>